<dbReference type="Proteomes" id="UP000005237">
    <property type="component" value="Unassembled WGS sequence"/>
</dbReference>
<organism evidence="1 2">
    <name type="scientific">Caenorhabditis japonica</name>
    <dbReference type="NCBI Taxonomy" id="281687"/>
    <lineage>
        <taxon>Eukaryota</taxon>
        <taxon>Metazoa</taxon>
        <taxon>Ecdysozoa</taxon>
        <taxon>Nematoda</taxon>
        <taxon>Chromadorea</taxon>
        <taxon>Rhabditida</taxon>
        <taxon>Rhabditina</taxon>
        <taxon>Rhabditomorpha</taxon>
        <taxon>Rhabditoidea</taxon>
        <taxon>Rhabditidae</taxon>
        <taxon>Peloderinae</taxon>
        <taxon>Caenorhabditis</taxon>
    </lineage>
</organism>
<dbReference type="AlphaFoldDB" id="A0A8R1DND1"/>
<proteinExistence type="predicted"/>
<name>A0A8R1DND1_CAEJA</name>
<evidence type="ECO:0000313" key="2">
    <source>
        <dbReference type="Proteomes" id="UP000005237"/>
    </source>
</evidence>
<dbReference type="EnsemblMetazoa" id="CJA06870b.1">
    <property type="protein sequence ID" value="CJA06870b.1"/>
    <property type="gene ID" value="WBGene00126074"/>
</dbReference>
<reference evidence="2" key="1">
    <citation type="submission" date="2010-08" db="EMBL/GenBank/DDBJ databases">
        <authorList>
            <consortium name="Caenorhabditis japonica Sequencing Consortium"/>
            <person name="Wilson R.K."/>
        </authorList>
    </citation>
    <scope>NUCLEOTIDE SEQUENCE [LARGE SCALE GENOMIC DNA]</scope>
    <source>
        <strain evidence="2">DF5081</strain>
    </source>
</reference>
<keyword evidence="2" id="KW-1185">Reference proteome</keyword>
<protein>
    <submittedName>
        <fullName evidence="1">Uncharacterized protein</fullName>
    </submittedName>
</protein>
<evidence type="ECO:0000313" key="1">
    <source>
        <dbReference type="EnsemblMetazoa" id="CJA06870b.1"/>
    </source>
</evidence>
<sequence>MRMPAELFDQVDSHLSFEDSNNFKSVHPLIDIRLAGNLNHYDKLHLSDDDDECWISDTRGKAHPRKYQVNNAPELIRSLTSLKEITVIMKDVNVRSPSSVNPQVNITDCTPYTPGGYLHKLFGGISPAELQLRQLSLHVDIMVESLQDVYCLACPTEDLRFAMNELVDASFSSFIQISICCAQIRNTDERARNHLLQGMQFALKHCNEIGAKTEFVIEPCEGYVDMTVEKGNVEYSFAFFYYNPTICDPTPEDQQMMPATSI</sequence>
<reference evidence="1" key="2">
    <citation type="submission" date="2022-06" db="UniProtKB">
        <authorList>
            <consortium name="EnsemblMetazoa"/>
        </authorList>
    </citation>
    <scope>IDENTIFICATION</scope>
    <source>
        <strain evidence="1">DF5081</strain>
    </source>
</reference>
<accession>A0A8R1DND1</accession>